<dbReference type="Proteomes" id="UP000006844">
    <property type="component" value="Chromosome"/>
</dbReference>
<dbReference type="Gene3D" id="1.10.540.10">
    <property type="entry name" value="Acyl-CoA dehydrogenase/oxidase, N-terminal domain"/>
    <property type="match status" value="1"/>
</dbReference>
<dbReference type="STRING" id="401053.AciPR4_0442"/>
<dbReference type="SUPFAM" id="SSF56645">
    <property type="entry name" value="Acyl-CoA dehydrogenase NM domain-like"/>
    <property type="match status" value="1"/>
</dbReference>
<dbReference type="Pfam" id="PF02771">
    <property type="entry name" value="Acyl-CoA_dh_N"/>
    <property type="match status" value="1"/>
</dbReference>
<evidence type="ECO:0000259" key="3">
    <source>
        <dbReference type="Pfam" id="PF08028"/>
    </source>
</evidence>
<dbReference type="eggNOG" id="COG1960">
    <property type="taxonomic scope" value="Bacteria"/>
</dbReference>
<keyword evidence="1" id="KW-0560">Oxidoreductase</keyword>
<dbReference type="InterPro" id="IPR013786">
    <property type="entry name" value="AcylCoA_DH/ox_N"/>
</dbReference>
<dbReference type="PANTHER" id="PTHR43884:SF12">
    <property type="entry name" value="ISOVALERYL-COA DEHYDROGENASE, MITOCHONDRIAL-RELATED"/>
    <property type="match status" value="1"/>
</dbReference>
<dbReference type="PIRSF" id="PIRSF016578">
    <property type="entry name" value="HsaA"/>
    <property type="match status" value="1"/>
</dbReference>
<dbReference type="GO" id="GO:0003995">
    <property type="term" value="F:acyl-CoA dehydrogenase activity"/>
    <property type="evidence" value="ECO:0007669"/>
    <property type="project" value="TreeGrafter"/>
</dbReference>
<keyword evidence="5" id="KW-1185">Reference proteome</keyword>
<dbReference type="AlphaFoldDB" id="E8V2E4"/>
<evidence type="ECO:0000259" key="2">
    <source>
        <dbReference type="Pfam" id="PF02771"/>
    </source>
</evidence>
<dbReference type="GO" id="GO:0050660">
    <property type="term" value="F:flavin adenine dinucleotide binding"/>
    <property type="evidence" value="ECO:0007669"/>
    <property type="project" value="InterPro"/>
</dbReference>
<proteinExistence type="predicted"/>
<dbReference type="InterPro" id="IPR013107">
    <property type="entry name" value="Acyl-CoA_DH_C"/>
</dbReference>
<accession>E8V2E4</accession>
<protein>
    <submittedName>
        <fullName evidence="4">Acyl-CoA dehydrogenase type 2 domain protein</fullName>
    </submittedName>
</protein>
<dbReference type="Pfam" id="PF08028">
    <property type="entry name" value="Acyl-CoA_dh_2"/>
    <property type="match status" value="1"/>
</dbReference>
<dbReference type="KEGG" id="tsa:AciPR4_0442"/>
<feature type="domain" description="Acyl-CoA dehydrogenase C-terminal" evidence="3">
    <location>
        <begin position="258"/>
        <end position="388"/>
    </location>
</feature>
<dbReference type="InterPro" id="IPR037069">
    <property type="entry name" value="AcylCoA_DH/ox_N_sf"/>
</dbReference>
<gene>
    <name evidence="4" type="ordered locus">AciPR4_0442</name>
</gene>
<dbReference type="PANTHER" id="PTHR43884">
    <property type="entry name" value="ACYL-COA DEHYDROGENASE"/>
    <property type="match status" value="1"/>
</dbReference>
<evidence type="ECO:0000313" key="4">
    <source>
        <dbReference type="EMBL" id="ADV81277.1"/>
    </source>
</evidence>
<evidence type="ECO:0000256" key="1">
    <source>
        <dbReference type="ARBA" id="ARBA00023002"/>
    </source>
</evidence>
<dbReference type="InterPro" id="IPR046373">
    <property type="entry name" value="Acyl-CoA_Oxase/DH_mid-dom_sf"/>
</dbReference>
<dbReference type="EMBL" id="CP002467">
    <property type="protein sequence ID" value="ADV81277.1"/>
    <property type="molecule type" value="Genomic_DNA"/>
</dbReference>
<dbReference type="RefSeq" id="WP_013567010.1">
    <property type="nucleotide sequence ID" value="NC_014963.1"/>
</dbReference>
<dbReference type="InterPro" id="IPR009100">
    <property type="entry name" value="AcylCoA_DH/oxidase_NM_dom_sf"/>
</dbReference>
<dbReference type="SUPFAM" id="SSF47203">
    <property type="entry name" value="Acyl-CoA dehydrogenase C-terminal domain-like"/>
    <property type="match status" value="1"/>
</dbReference>
<dbReference type="HOGENOM" id="CLU_018204_2_0_0"/>
<organism evidence="4 5">
    <name type="scientific">Terriglobus saanensis (strain ATCC BAA-1853 / DSM 23119 / SP1PR4)</name>
    <dbReference type="NCBI Taxonomy" id="401053"/>
    <lineage>
        <taxon>Bacteria</taxon>
        <taxon>Pseudomonadati</taxon>
        <taxon>Acidobacteriota</taxon>
        <taxon>Terriglobia</taxon>
        <taxon>Terriglobales</taxon>
        <taxon>Acidobacteriaceae</taxon>
        <taxon>Terriglobus</taxon>
    </lineage>
</organism>
<name>E8V2E4_TERSS</name>
<feature type="domain" description="Acyl-CoA dehydrogenase/oxidase N-terminal" evidence="2">
    <location>
        <begin position="33"/>
        <end position="98"/>
    </location>
</feature>
<reference evidence="4 5" key="1">
    <citation type="journal article" date="2012" name="Stand. Genomic Sci.">
        <title>Complete genome sequence of Terriglobus saanensis type strain SP1PR4(T), an Acidobacteria from tundra soil.</title>
        <authorList>
            <person name="Rawat S.R."/>
            <person name="Mannisto M.K."/>
            <person name="Starovoytov V."/>
            <person name="Goodwin L."/>
            <person name="Nolan M."/>
            <person name="Hauser L."/>
            <person name="Land M."/>
            <person name="Davenport K.W."/>
            <person name="Woyke T."/>
            <person name="Haggblom M.M."/>
        </authorList>
    </citation>
    <scope>NUCLEOTIDE SEQUENCE</scope>
    <source>
        <strain evidence="5">ATCC BAA-1853 / DSM 23119 / SP1PR4</strain>
    </source>
</reference>
<dbReference type="Gene3D" id="1.20.140.10">
    <property type="entry name" value="Butyryl-CoA Dehydrogenase, subunit A, domain 3"/>
    <property type="match status" value="1"/>
</dbReference>
<sequence>MTVAATISQPLTMDPTTTESDLLAAARSLVPVLRSRYAETETLGRLPASTLKEMEQARLFDVLVPKRYGGLQTSLRTFMDVVVELGKGDGSVSWTHSLLAGGNWIAAAIYPEQVLEEVFSQPNIRLAGVMTGRGVKTRRMEDGILIEEGVWSFNSGIHHAQWDGLGIPLKDDTGKVIDTAFAMIPTSQITLLNDWDTVGLRGTGSVSVSVKDVFVTNERIAPVSKAFSGRYDYAGNPMGSEGLYRLPLMPFFAMRLVWPALGMAKAALELFLEKAPSRIIPFAPYEKQDDAPVTHIQFAEASVKIDAAELLLRRAVDDLDAITQNNTKLTLQQRARMWADVGVASRMIWEAVDLLAGASGGSSAHKTHPMNRIWRDVRVAGMHAVLNPTTAMEALGRVLLGKDPKAPFL</sequence>
<dbReference type="InterPro" id="IPR036250">
    <property type="entry name" value="AcylCo_DH-like_C"/>
</dbReference>
<evidence type="ECO:0000313" key="5">
    <source>
        <dbReference type="Proteomes" id="UP000006844"/>
    </source>
</evidence>
<dbReference type="Gene3D" id="2.40.110.10">
    <property type="entry name" value="Butyryl-CoA Dehydrogenase, subunit A, domain 2"/>
    <property type="match status" value="1"/>
</dbReference>